<gene>
    <name evidence="6" type="ORF">CKY39_21860</name>
</gene>
<keyword evidence="4" id="KW-0804">Transcription</keyword>
<evidence type="ECO:0000256" key="2">
    <source>
        <dbReference type="ARBA" id="ARBA00023015"/>
    </source>
</evidence>
<keyword evidence="2" id="KW-0805">Transcription regulation</keyword>
<evidence type="ECO:0000259" key="5">
    <source>
        <dbReference type="PROSITE" id="PS50931"/>
    </source>
</evidence>
<dbReference type="AlphaFoldDB" id="A0A250DMH1"/>
<evidence type="ECO:0000313" key="7">
    <source>
        <dbReference type="Proteomes" id="UP000217154"/>
    </source>
</evidence>
<dbReference type="InterPro" id="IPR050950">
    <property type="entry name" value="HTH-type_LysR_regulators"/>
</dbReference>
<organism evidence="6 7">
    <name type="scientific">Variovorax boronicumulans</name>
    <dbReference type="NCBI Taxonomy" id="436515"/>
    <lineage>
        <taxon>Bacteria</taxon>
        <taxon>Pseudomonadati</taxon>
        <taxon>Pseudomonadota</taxon>
        <taxon>Betaproteobacteria</taxon>
        <taxon>Burkholderiales</taxon>
        <taxon>Comamonadaceae</taxon>
        <taxon>Variovorax</taxon>
    </lineage>
</organism>
<name>A0A250DMH1_9BURK</name>
<protein>
    <submittedName>
        <fullName evidence="6">LysR family transcriptional regulator</fullName>
    </submittedName>
</protein>
<keyword evidence="3" id="KW-0238">DNA-binding</keyword>
<dbReference type="SUPFAM" id="SSF46785">
    <property type="entry name" value="Winged helix' DNA-binding domain"/>
    <property type="match status" value="1"/>
</dbReference>
<dbReference type="InterPro" id="IPR005119">
    <property type="entry name" value="LysR_subst-bd"/>
</dbReference>
<dbReference type="EMBL" id="CP023284">
    <property type="protein sequence ID" value="ATA55576.1"/>
    <property type="molecule type" value="Genomic_DNA"/>
</dbReference>
<evidence type="ECO:0000313" key="6">
    <source>
        <dbReference type="EMBL" id="ATA55576.1"/>
    </source>
</evidence>
<dbReference type="GO" id="GO:0005829">
    <property type="term" value="C:cytosol"/>
    <property type="evidence" value="ECO:0007669"/>
    <property type="project" value="TreeGrafter"/>
</dbReference>
<dbReference type="Pfam" id="PF00126">
    <property type="entry name" value="HTH_1"/>
    <property type="match status" value="1"/>
</dbReference>
<dbReference type="Proteomes" id="UP000217154">
    <property type="component" value="Chromosome"/>
</dbReference>
<dbReference type="GO" id="GO:0003677">
    <property type="term" value="F:DNA binding"/>
    <property type="evidence" value="ECO:0007669"/>
    <property type="project" value="UniProtKB-KW"/>
</dbReference>
<dbReference type="GO" id="GO:0003700">
    <property type="term" value="F:DNA-binding transcription factor activity"/>
    <property type="evidence" value="ECO:0007669"/>
    <property type="project" value="InterPro"/>
</dbReference>
<dbReference type="PROSITE" id="PS50931">
    <property type="entry name" value="HTH_LYSR"/>
    <property type="match status" value="1"/>
</dbReference>
<dbReference type="Gene3D" id="1.10.10.10">
    <property type="entry name" value="Winged helix-like DNA-binding domain superfamily/Winged helix DNA-binding domain"/>
    <property type="match status" value="1"/>
</dbReference>
<sequence length="322" mass="35019">MIERSEGLSWARGIKVRHLESFLVLDEAGTLTEAAARLHMTQSAMSHWLAELERVAGTPLVVRGRKVQLTPAGHLLKRLAITVLGDIARTGLEMHAVAAGRVPRLNVGSVWAGIAGGLPEAVTAFQQRHADVAVSIHDGLFDDLLKGLDTRAMDAVIGVLDARAHQPQLAHHVLFDDRVSIVIGQGSKHWNSNQPLGFADVLREHWVMPPLGTLTRIQMDAYLIEQQASWLVPKAETASLAMMQALLQKGDYVGVCAESMADYMASLGLFRKVAIDSNIRFGPITVVWNREHVSATLMDFIACLKAHARALPAAHVQEAPSA</sequence>
<dbReference type="PANTHER" id="PTHR30419">
    <property type="entry name" value="HTH-TYPE TRANSCRIPTIONAL REGULATOR YBHD"/>
    <property type="match status" value="1"/>
</dbReference>
<dbReference type="SUPFAM" id="SSF53850">
    <property type="entry name" value="Periplasmic binding protein-like II"/>
    <property type="match status" value="1"/>
</dbReference>
<dbReference type="InterPro" id="IPR036388">
    <property type="entry name" value="WH-like_DNA-bd_sf"/>
</dbReference>
<dbReference type="PRINTS" id="PR00039">
    <property type="entry name" value="HTHLYSR"/>
</dbReference>
<dbReference type="InterPro" id="IPR000847">
    <property type="entry name" value="LysR_HTH_N"/>
</dbReference>
<reference evidence="6 7" key="1">
    <citation type="submission" date="2017-09" db="EMBL/GenBank/DDBJ databases">
        <title>The diverse metabolic capabilities of V. boronicumulans make it an excellent choice for continued studies on novel biodegradation.</title>
        <authorList>
            <person name="Sun S."/>
        </authorList>
    </citation>
    <scope>NUCLEOTIDE SEQUENCE [LARGE SCALE GENOMIC DNA]</scope>
    <source>
        <strain evidence="6 7">J1</strain>
    </source>
</reference>
<evidence type="ECO:0000256" key="4">
    <source>
        <dbReference type="ARBA" id="ARBA00023163"/>
    </source>
</evidence>
<dbReference type="InterPro" id="IPR036390">
    <property type="entry name" value="WH_DNA-bd_sf"/>
</dbReference>
<dbReference type="KEGG" id="vbo:CKY39_21860"/>
<dbReference type="PANTHER" id="PTHR30419:SF8">
    <property type="entry name" value="NITROGEN ASSIMILATION TRANSCRIPTIONAL ACTIVATOR-RELATED"/>
    <property type="match status" value="1"/>
</dbReference>
<dbReference type="RefSeq" id="WP_095745926.1">
    <property type="nucleotide sequence ID" value="NZ_CP023284.1"/>
</dbReference>
<dbReference type="Gene3D" id="3.40.190.290">
    <property type="match status" value="1"/>
</dbReference>
<comment type="similarity">
    <text evidence="1">Belongs to the LysR transcriptional regulatory family.</text>
</comment>
<evidence type="ECO:0000256" key="1">
    <source>
        <dbReference type="ARBA" id="ARBA00009437"/>
    </source>
</evidence>
<evidence type="ECO:0000256" key="3">
    <source>
        <dbReference type="ARBA" id="ARBA00023125"/>
    </source>
</evidence>
<dbReference type="Pfam" id="PF03466">
    <property type="entry name" value="LysR_substrate"/>
    <property type="match status" value="1"/>
</dbReference>
<accession>A0A250DMH1</accession>
<proteinExistence type="inferred from homology"/>
<feature type="domain" description="HTH lysR-type" evidence="5">
    <location>
        <begin position="14"/>
        <end position="70"/>
    </location>
</feature>